<feature type="transmembrane region" description="Helical" evidence="18">
    <location>
        <begin position="145"/>
        <end position="163"/>
    </location>
</feature>
<evidence type="ECO:0000256" key="3">
    <source>
        <dbReference type="ARBA" id="ARBA00007012"/>
    </source>
</evidence>
<protein>
    <recommendedName>
        <fullName evidence="5 18">NADH-ubiquinone oxidoreductase chain 2</fullName>
        <ecNumber evidence="4 18">7.1.1.2</ecNumber>
    </recommendedName>
</protein>
<evidence type="ECO:0000256" key="7">
    <source>
        <dbReference type="ARBA" id="ARBA00022660"/>
    </source>
</evidence>
<evidence type="ECO:0000313" key="20">
    <source>
        <dbReference type="EMBL" id="AGA56167.1"/>
    </source>
</evidence>
<comment type="catalytic activity">
    <reaction evidence="17 18">
        <text>a ubiquinone + NADH + 5 H(+)(in) = a ubiquinol + NAD(+) + 4 H(+)(out)</text>
        <dbReference type="Rhea" id="RHEA:29091"/>
        <dbReference type="Rhea" id="RHEA-COMP:9565"/>
        <dbReference type="Rhea" id="RHEA-COMP:9566"/>
        <dbReference type="ChEBI" id="CHEBI:15378"/>
        <dbReference type="ChEBI" id="CHEBI:16389"/>
        <dbReference type="ChEBI" id="CHEBI:17976"/>
        <dbReference type="ChEBI" id="CHEBI:57540"/>
        <dbReference type="ChEBI" id="CHEBI:57945"/>
        <dbReference type="EC" id="7.1.1.2"/>
    </reaction>
</comment>
<evidence type="ECO:0000256" key="6">
    <source>
        <dbReference type="ARBA" id="ARBA00022448"/>
    </source>
</evidence>
<dbReference type="EC" id="7.1.1.2" evidence="4 18"/>
<dbReference type="GO" id="GO:0006120">
    <property type="term" value="P:mitochondrial electron transport, NADH to ubiquinone"/>
    <property type="evidence" value="ECO:0007669"/>
    <property type="project" value="InterPro"/>
</dbReference>
<evidence type="ECO:0000256" key="2">
    <source>
        <dbReference type="ARBA" id="ARBA00004448"/>
    </source>
</evidence>
<feature type="domain" description="NADH:quinone oxidoreductase/Mrp antiporter transmembrane" evidence="19">
    <location>
        <begin position="25"/>
        <end position="78"/>
    </location>
</feature>
<keyword evidence="13 18" id="KW-0520">NAD</keyword>
<keyword evidence="12 18" id="KW-1133">Transmembrane helix</keyword>
<evidence type="ECO:0000256" key="14">
    <source>
        <dbReference type="ARBA" id="ARBA00023075"/>
    </source>
</evidence>
<dbReference type="InterPro" id="IPR001750">
    <property type="entry name" value="ND/Mrp_TM"/>
</dbReference>
<evidence type="ECO:0000256" key="9">
    <source>
        <dbReference type="ARBA" id="ARBA00022792"/>
    </source>
</evidence>
<feature type="transmembrane region" description="Helical" evidence="18">
    <location>
        <begin position="194"/>
        <end position="212"/>
    </location>
</feature>
<feature type="transmembrane region" description="Helical" evidence="18">
    <location>
        <begin position="113"/>
        <end position="139"/>
    </location>
</feature>
<organism evidence="20">
    <name type="scientific">Corallianassa coutierei</name>
    <name type="common">Ghost shrimp</name>
    <dbReference type="NCBI Taxonomy" id="1267413"/>
    <lineage>
        <taxon>Eukaryota</taxon>
        <taxon>Metazoa</taxon>
        <taxon>Ecdysozoa</taxon>
        <taxon>Arthropoda</taxon>
        <taxon>Crustacea</taxon>
        <taxon>Multicrustacea</taxon>
        <taxon>Malacostraca</taxon>
        <taxon>Eumalacostraca</taxon>
        <taxon>Eucarida</taxon>
        <taxon>Decapoda</taxon>
        <taxon>Pleocyemata</taxon>
        <taxon>Axiidea</taxon>
        <taxon>Callianassidae</taxon>
        <taxon>Corallianassa</taxon>
    </lineage>
</organism>
<keyword evidence="15 18" id="KW-0496">Mitochondrion</keyword>
<dbReference type="AlphaFoldDB" id="L0E7C0"/>
<feature type="transmembrane region" description="Helical" evidence="18">
    <location>
        <begin position="265"/>
        <end position="284"/>
    </location>
</feature>
<dbReference type="GeneID" id="14412021"/>
<dbReference type="PANTHER" id="PTHR46552">
    <property type="entry name" value="NADH-UBIQUINONE OXIDOREDUCTASE CHAIN 2"/>
    <property type="match status" value="1"/>
</dbReference>
<comment type="similarity">
    <text evidence="3 18">Belongs to the complex I subunit 2 family.</text>
</comment>
<evidence type="ECO:0000256" key="10">
    <source>
        <dbReference type="ARBA" id="ARBA00022967"/>
    </source>
</evidence>
<name>L0E7C0_CORCW</name>
<sequence length="331" mass="36743">MVFFFLKKVIFLALLLMGAGISISSDSWFSAWFGLELNLMSFIPFIILKGDVYSSEASLKYFFVQALGSAIVVIGSFQVVLIPSFAVIMVVALLFKMGAAPLHFWLPQVMNGLNWVGCFVLMSAQKVAPMVLLSYIVSAAGVYDIIFWSSIMCALVGSLGGLNQVFLRKIMGFSSINHMSWLLIGMLLGESYWGVYFVFYVLVSASVLVIFYSQQVFHITQLSGSGWSAYTLVSYMSLLSLGGLPPFTGFVPKWLMIQGMVESGMILPLLALLVGTLISLYYYLRLTLLGLSMSSVKMKFIKVSLFGFLNMPLFMLFNFSGLFLPSLWMLV</sequence>
<keyword evidence="14 18" id="KW-0830">Ubiquinone</keyword>
<evidence type="ECO:0000256" key="11">
    <source>
        <dbReference type="ARBA" id="ARBA00022982"/>
    </source>
</evidence>
<dbReference type="InterPro" id="IPR050175">
    <property type="entry name" value="Complex_I_Subunit_2"/>
</dbReference>
<evidence type="ECO:0000256" key="1">
    <source>
        <dbReference type="ARBA" id="ARBA00003257"/>
    </source>
</evidence>
<dbReference type="InterPro" id="IPR003917">
    <property type="entry name" value="NADH_UbQ_OxRdtase_chain2"/>
</dbReference>
<comment type="subcellular location">
    <subcellularLocation>
        <location evidence="2 18">Mitochondrion inner membrane</location>
        <topology evidence="2 18">Multi-pass membrane protein</topology>
    </subcellularLocation>
</comment>
<evidence type="ECO:0000256" key="5">
    <source>
        <dbReference type="ARBA" id="ARBA00021008"/>
    </source>
</evidence>
<feature type="transmembrane region" description="Helical" evidence="18">
    <location>
        <begin position="305"/>
        <end position="328"/>
    </location>
</feature>
<geneLocation type="mitochondrion" evidence="20"/>
<reference evidence="20" key="1">
    <citation type="journal article" date="2013" name="Mol. Phylogenet. Evol.">
        <title>Mitogenomic analysis of decapod crustacean phylogeny corroborates traditional views on their relationships.</title>
        <authorList>
            <person name="Shen H."/>
            <person name="Braband A."/>
            <person name="Scholtz G."/>
        </authorList>
    </citation>
    <scope>NUCLEOTIDE SEQUENCE</scope>
</reference>
<keyword evidence="9 18" id="KW-0999">Mitochondrion inner membrane</keyword>
<evidence type="ECO:0000256" key="16">
    <source>
        <dbReference type="ARBA" id="ARBA00023136"/>
    </source>
</evidence>
<evidence type="ECO:0000256" key="4">
    <source>
        <dbReference type="ARBA" id="ARBA00012944"/>
    </source>
</evidence>
<proteinExistence type="inferred from homology"/>
<feature type="transmembrane region" description="Helical" evidence="18">
    <location>
        <begin position="60"/>
        <end position="79"/>
    </location>
</feature>
<evidence type="ECO:0000259" key="19">
    <source>
        <dbReference type="Pfam" id="PF00361"/>
    </source>
</evidence>
<keyword evidence="16 18" id="KW-0472">Membrane</keyword>
<evidence type="ECO:0000256" key="12">
    <source>
        <dbReference type="ARBA" id="ARBA00022989"/>
    </source>
</evidence>
<evidence type="ECO:0000256" key="13">
    <source>
        <dbReference type="ARBA" id="ARBA00023027"/>
    </source>
</evidence>
<evidence type="ECO:0000256" key="15">
    <source>
        <dbReference type="ARBA" id="ARBA00023128"/>
    </source>
</evidence>
<evidence type="ECO:0000256" key="8">
    <source>
        <dbReference type="ARBA" id="ARBA00022692"/>
    </source>
</evidence>
<evidence type="ECO:0000256" key="18">
    <source>
        <dbReference type="RuleBase" id="RU003403"/>
    </source>
</evidence>
<dbReference type="CTD" id="4536"/>
<dbReference type="EMBL" id="KC107817">
    <property type="protein sequence ID" value="AGA56167.1"/>
    <property type="molecule type" value="Genomic_DNA"/>
</dbReference>
<dbReference type="PRINTS" id="PR01436">
    <property type="entry name" value="NADHDHGNASE2"/>
</dbReference>
<keyword evidence="6" id="KW-0813">Transport</keyword>
<feature type="domain" description="NADH:quinone oxidoreductase/Mrp antiporter transmembrane" evidence="19">
    <location>
        <begin position="86"/>
        <end position="279"/>
    </location>
</feature>
<keyword evidence="8 18" id="KW-0812">Transmembrane</keyword>
<dbReference type="Pfam" id="PF00361">
    <property type="entry name" value="Proton_antipo_M"/>
    <property type="match status" value="2"/>
</dbReference>
<gene>
    <name evidence="20" type="primary">ND2</name>
</gene>
<keyword evidence="11 18" id="KW-0249">Electron transport</keyword>
<feature type="transmembrane region" description="Helical" evidence="18">
    <location>
        <begin position="224"/>
        <end position="245"/>
    </location>
</feature>
<feature type="transmembrane region" description="Helical" evidence="18">
    <location>
        <begin position="30"/>
        <end position="48"/>
    </location>
</feature>
<feature type="transmembrane region" description="Helical" evidence="18">
    <location>
        <begin position="85"/>
        <end position="106"/>
    </location>
</feature>
<accession>L0E7C0</accession>
<comment type="function">
    <text evidence="1">Core subunit of the mitochondrial membrane respiratory chain NADH dehydrogenase (Complex I) that is believed to belong to the minimal assembly required for catalysis. Complex I functions in the transfer of electrons from NADH to the respiratory chain. The immediate electron acceptor for the enzyme is believed to be ubiquinone.</text>
</comment>
<keyword evidence="7 18" id="KW-0679">Respiratory chain</keyword>
<dbReference type="PANTHER" id="PTHR46552:SF1">
    <property type="entry name" value="NADH-UBIQUINONE OXIDOREDUCTASE CHAIN 2"/>
    <property type="match status" value="1"/>
</dbReference>
<evidence type="ECO:0000256" key="17">
    <source>
        <dbReference type="ARBA" id="ARBA00049551"/>
    </source>
</evidence>
<dbReference type="RefSeq" id="YP_007317390.1">
    <property type="nucleotide sequence ID" value="NC_020025.1"/>
</dbReference>
<dbReference type="GO" id="GO:0005743">
    <property type="term" value="C:mitochondrial inner membrane"/>
    <property type="evidence" value="ECO:0007669"/>
    <property type="project" value="UniProtKB-SubCell"/>
</dbReference>
<comment type="function">
    <text evidence="18">Core subunit of the mitochondrial membrane respiratory chain NADH dehydrogenase (Complex I) which catalyzes electron transfer from NADH through the respiratory chain, using ubiquinone as an electron acceptor. Essential for the catalytic activity and assembly of complex I.</text>
</comment>
<dbReference type="GO" id="GO:0008137">
    <property type="term" value="F:NADH dehydrogenase (ubiquinone) activity"/>
    <property type="evidence" value="ECO:0007669"/>
    <property type="project" value="UniProtKB-EC"/>
</dbReference>
<keyword evidence="10 18" id="KW-1278">Translocase</keyword>